<protein>
    <submittedName>
        <fullName evidence="2">Ovule protein</fullName>
    </submittedName>
</protein>
<dbReference type="Proteomes" id="UP000887563">
    <property type="component" value="Unplaced"/>
</dbReference>
<name>A0A914MBP4_MELIC</name>
<proteinExistence type="predicted"/>
<accession>A0A914MBP4</accession>
<evidence type="ECO:0000313" key="2">
    <source>
        <dbReference type="WBParaSite" id="Minc3s01588g24941"/>
    </source>
</evidence>
<organism evidence="1 2">
    <name type="scientific">Meloidogyne incognita</name>
    <name type="common">Southern root-knot nematode worm</name>
    <name type="synonym">Oxyuris incognita</name>
    <dbReference type="NCBI Taxonomy" id="6306"/>
    <lineage>
        <taxon>Eukaryota</taxon>
        <taxon>Metazoa</taxon>
        <taxon>Ecdysozoa</taxon>
        <taxon>Nematoda</taxon>
        <taxon>Chromadorea</taxon>
        <taxon>Rhabditida</taxon>
        <taxon>Tylenchina</taxon>
        <taxon>Tylenchomorpha</taxon>
        <taxon>Tylenchoidea</taxon>
        <taxon>Meloidogynidae</taxon>
        <taxon>Meloidogyninae</taxon>
        <taxon>Meloidogyne</taxon>
        <taxon>Meloidogyne incognita group</taxon>
    </lineage>
</organism>
<keyword evidence="1" id="KW-1185">Reference proteome</keyword>
<reference evidence="2" key="1">
    <citation type="submission" date="2022-11" db="UniProtKB">
        <authorList>
            <consortium name="WormBaseParasite"/>
        </authorList>
    </citation>
    <scope>IDENTIFICATION</scope>
</reference>
<sequence>MYVPKFFGLPIQNIIYCTRIPFSAKLEQIKRHKSIVSHNPKKRIQQMLGSFQFDHKLEKLNVH</sequence>
<dbReference type="WBParaSite" id="Minc3s01588g24941">
    <property type="protein sequence ID" value="Minc3s01588g24941"/>
    <property type="gene ID" value="Minc3s01588g24941"/>
</dbReference>
<dbReference type="AlphaFoldDB" id="A0A914MBP4"/>
<evidence type="ECO:0000313" key="1">
    <source>
        <dbReference type="Proteomes" id="UP000887563"/>
    </source>
</evidence>